<evidence type="ECO:0000256" key="1">
    <source>
        <dbReference type="SAM" id="MobiDB-lite"/>
    </source>
</evidence>
<gene>
    <name evidence="3" type="ORF">DKT77_03335</name>
</gene>
<dbReference type="Pfam" id="PF01841">
    <property type="entry name" value="Transglut_core"/>
    <property type="match status" value="1"/>
</dbReference>
<dbReference type="SUPFAM" id="SSF54001">
    <property type="entry name" value="Cysteine proteinases"/>
    <property type="match status" value="1"/>
</dbReference>
<dbReference type="InterPro" id="IPR038765">
    <property type="entry name" value="Papain-like_cys_pep_sf"/>
</dbReference>
<dbReference type="RefSeq" id="WP_109810318.1">
    <property type="nucleotide sequence ID" value="NZ_QGKU01000012.1"/>
</dbReference>
<dbReference type="SMART" id="SM00460">
    <property type="entry name" value="TGc"/>
    <property type="match status" value="1"/>
</dbReference>
<evidence type="ECO:0000313" key="3">
    <source>
        <dbReference type="EMBL" id="PWR04090.1"/>
    </source>
</evidence>
<keyword evidence="4" id="KW-1185">Reference proteome</keyword>
<dbReference type="OrthoDB" id="9804023at2"/>
<dbReference type="Proteomes" id="UP000245680">
    <property type="component" value="Unassembled WGS sequence"/>
</dbReference>
<dbReference type="InterPro" id="IPR002931">
    <property type="entry name" value="Transglutaminase-like"/>
</dbReference>
<reference evidence="3 4" key="1">
    <citation type="submission" date="2018-05" db="EMBL/GenBank/DDBJ databases">
        <title>Rhodobacteraceae gen. nov., sp. nov. isolated from sea water.</title>
        <authorList>
            <person name="Ren Y."/>
        </authorList>
    </citation>
    <scope>NUCLEOTIDE SEQUENCE [LARGE SCALE GENOMIC DNA]</scope>
    <source>
        <strain evidence="3 4">TG-679</strain>
    </source>
</reference>
<dbReference type="Gene3D" id="3.10.620.30">
    <property type="match status" value="1"/>
</dbReference>
<dbReference type="PANTHER" id="PTHR33490:SF6">
    <property type="entry name" value="SLL1049 PROTEIN"/>
    <property type="match status" value="1"/>
</dbReference>
<dbReference type="EMBL" id="QGKU01000012">
    <property type="protein sequence ID" value="PWR04090.1"/>
    <property type="molecule type" value="Genomic_DNA"/>
</dbReference>
<dbReference type="PANTHER" id="PTHR33490">
    <property type="entry name" value="BLR5614 PROTEIN-RELATED"/>
    <property type="match status" value="1"/>
</dbReference>
<proteinExistence type="predicted"/>
<comment type="caution">
    <text evidence="3">The sequence shown here is derived from an EMBL/GenBank/DDBJ whole genome shotgun (WGS) entry which is preliminary data.</text>
</comment>
<organism evidence="3 4">
    <name type="scientific">Meridianimarinicoccus roseus</name>
    <dbReference type="NCBI Taxonomy" id="2072018"/>
    <lineage>
        <taxon>Bacteria</taxon>
        <taxon>Pseudomonadati</taxon>
        <taxon>Pseudomonadota</taxon>
        <taxon>Alphaproteobacteria</taxon>
        <taxon>Rhodobacterales</taxon>
        <taxon>Paracoccaceae</taxon>
        <taxon>Meridianimarinicoccus</taxon>
    </lineage>
</organism>
<sequence>MKLKVSHTTVYRFEQPQKAVLQSHRLTPSHFAGQSRLSWSVDVPEGAVYGSRFRDGAGDETATMRFSGPVSKLTIHVHGTVETTDLAGVLRGHREKVAPAAYIRPTRMTRPDLAISELAATALAELDGGSALERAHALSGAVSSVMTYVPGTTNAQTTAAEALAGGEGVCQDFAHLLTAAAISVDIPARYVAGYLFSGDADGPAPEAAKEASPGTEAQTPMGPDSQASHAWAELFIEGLGWVGFDPSNECCPDARYIRLCSGFDAFDAAPIRGLSNGMGEEQLNVDVAVTQEQQ</sequence>
<name>A0A2V2LES9_9RHOB</name>
<dbReference type="InterPro" id="IPR013589">
    <property type="entry name" value="Bac_transglu_N"/>
</dbReference>
<feature type="domain" description="Transglutaminase-like" evidence="2">
    <location>
        <begin position="162"/>
        <end position="248"/>
    </location>
</feature>
<protein>
    <submittedName>
        <fullName evidence="3">Transglutaminase family protein</fullName>
    </submittedName>
</protein>
<evidence type="ECO:0000259" key="2">
    <source>
        <dbReference type="SMART" id="SM00460"/>
    </source>
</evidence>
<feature type="region of interest" description="Disordered" evidence="1">
    <location>
        <begin position="203"/>
        <end position="226"/>
    </location>
</feature>
<dbReference type="AlphaFoldDB" id="A0A2V2LES9"/>
<accession>A0A2V2LES9</accession>
<dbReference type="Pfam" id="PF08379">
    <property type="entry name" value="Bact_transglu_N"/>
    <property type="match status" value="1"/>
</dbReference>
<evidence type="ECO:0000313" key="4">
    <source>
        <dbReference type="Proteomes" id="UP000245680"/>
    </source>
</evidence>